<dbReference type="GO" id="GO:0007411">
    <property type="term" value="P:axon guidance"/>
    <property type="evidence" value="ECO:0007669"/>
    <property type="project" value="TreeGrafter"/>
</dbReference>
<dbReference type="SUPFAM" id="SSF48065">
    <property type="entry name" value="DBL homology domain (DH-domain)"/>
    <property type="match status" value="2"/>
</dbReference>
<reference evidence="28" key="1">
    <citation type="submission" date="2025-08" db="UniProtKB">
        <authorList>
            <consortium name="RefSeq"/>
        </authorList>
    </citation>
    <scope>IDENTIFICATION</scope>
</reference>
<dbReference type="InterPro" id="IPR013783">
    <property type="entry name" value="Ig-like_fold"/>
</dbReference>
<sequence>MSSEDLEGSVASGGDSSTSSGLGAFHCDGLRASDVLPILREKIAYCSGGRDKRGGPILTFPSRPSLEKVKPEDLRRVVYYLSTIPSDEARNLGFSVIIDMRGSTWSIIKPVLKVLQECIPDHFLKVHIIKPEKFWQKHRTSLGSSKLKFETSMISLEHLHEVIDPSQLTPELDGTLTYEHEEWIQLRMAVEDFLTKASELMHRQDHLKREMNCTNFAMTIDGAQQQIEEHTHLREQVLEIPVEQINQDGQRLLRRICSGFNGDESTTTDSGYCGSSHGSFTSMSSIAASADFHGVVPRVNRMMDSVTATRQQLHQLWQIRKLKLEQCLELRLFEQDVQKMFEWLAHQKELFLLNHTEIGSNSQSGEELQEEHNLFATQAMGMYVQINQIVGIASRLMESGHYAAEQIERLTHKLEQKWRAFAVALDERSTLLTMSVAFHQKVEEYMANLFGWAEQCQEEDEIPTEIPELEAKLHQHQKLFETISQCYSDLCGDGKSLLDALQQPLSPESENSVTAQTDYTASASHVLDLIHKVLHHHRQLDELWQAKKMVLCQRIQLCVFQQDAAQVLYWLENYGEEFLAKHTGVGKTLHKARALQKKHEEFEAIAQNTFTNADRLLANAGQLAQTGECNPEEIYQVARVLEEKVRDFITRTECRKQLLDMSVSFHTHAKELTAWYKELQESLSTEETSELVEEAEEDLAKFEHQRDITIDASVNTISEGQNLVDHLRQIAMDTGKVSYNGACSHIEGILHNLEEGRSKLDSLWASRRMKLELCLQLRQFERDALELSTQLPRYTTEMHSADFNFDIDTADLMLKEHLDFFDGVQERTVQLIQKGRDLLQLLESTGIELMTGGQFTAQTRVQVLLDDIKDGYLELEDIAETRRAKLEQCRNLREFEIDAEQVESWIKSAEKMLLMVTAVPNSFEEAERLQKEHQQFENAIEKTQQSAIRLHDNAYKLLEVHHYDSERIQSIATSVDLRWSRLVLRSEDRRKLFQYAASFYKTSEQVQSVLEDLQRDYTRDEDWCSGGREHFSPVSETEMLKLIQKHQDQKESFLRACTMARRNAESFLKYLKKCNSGQPAVSPPSSVARGPETYVKRILEELLCQEDKVLESWTQKKKRLDQCLQYVLFERSARQALEWIHDTGEFYLSTHTNVGDNPEETQALLKEHNEFKGTAKETREKVKLLLQLANSLVEKGHLHASSIKSWVSAVDNRYRDFSLRMDKYRAQLEGKLGLSHEEDAKDLSIDHRMSDTSLELKLRDAKEMNEDKRKSARKRDFIMQELLQTEKAYVRDLHCCINNYLCEMVASVVEVPPGIVGKEHILFGNIEEIYNFHKDIFLKELEKYEAMPEDVGHCFVTWADKFQMYVTYCRNKPDSNALLMDQAGTFFEEIQKKHGLGLSVQAYIIKPVQRITKYQLLLKDLLACCEEGKGEIREALEVMLMVPKKANDAIHLSMLEGMNGNMDVNGEVILQDSFQVWDPKQIFRKGRERHIFLFELFLVFSKEGKDSTGKNKYIFKSKLDTSDLGITEHIEGDSCKFALWTGSTPSSDNRIVLKASNLEVKQEWIRKMRDIVTERQVHLRAALMDSTKLTAPKFAAKNASSSRSLIQKTTRGANLEDSFLDDLLLPPRGDRDSLNSVSTTNTTATVDSDKDLRESSEFVVVVEDFEAHHPQEISVQKGQTVEVLERLSTQPDWALVRALSPDHTGPVQGLVPLSHLVASSSECSDLEAGSTNSALPINNNDHPIPKRKGSIKKWLTSPVRKLSTKQLERIDGPKGRKLNEDLAVKQQIGDEANEEDPLKEDPPLAAGEDLLEDVSGPSRHLHERVSAVSQEDLLAPRPSATTVPPESPVDDEDNLEPIEAVPLPPPMELQNHSTLITRTASSEKEEGQESLLSLGPTPDVAGSGPDPISEIEQMVGQKREDGEGVNPSKDFANTNGDASEADKEGQSGQAEEDEVAKGDISLGDLEQTTSPTSDDEGETGDTEAQQEEAKKEAALQKRSYIMAEIQETEKDYVKDLGKIVEEYIVFLKDENCQKPEGLEEGKIKIVFGNIHQIYDWHKETFSAEIAKCFENPGLLGGLFKKYERRLQMYVVYCQNKPKSEFIVSEYESFFDEVRVKLGHKLALADLLIKPVQRIMKYQLLLKDFLKQTKKAGLDTETLEAAVQIMCVVPKRANDMMAISRLQGFDGKITAQGKLLRQGTLSITENLSNMKFKERRVFMFEQIIIFSEPLEKKKGSFNNPEKKVNTLSIQDIEDEPLQFKLIERGGEKFLIQTQTPEEKSTWFQEIRDLLNQQQDFLRALQSPIQYQKGLDSTDKKGPEPAPPAKASSASSMFSKLRKSNSQTSDQPASSLQKQHALFSSLKSHRKNQTAPAAISLAELKDKEKAAKKKPLSGQPEEPTSPPVLPTQPEDKTEKDGLKTQNHKNSCEKENQQSGSPSLRKKFFDGLFHSFRPSKSRDTSPMGSKESLKGGKETGSSKESIDKNSNKSSPLSSNVDLAGASPLDQESDAQRNSKSPLKRTQSARDSVPTKSSQGGSTGSLTLPKSGTPPPPLDTTPSPVGLAAPPPSREGVSPRSKRASTGSIQKDQELGASGNRKVSLDSSPYRSRNIVENRAMEASGATQNRLSYTSVSSAEGDDTFVESTCMSPIISNYTAVKEDEITVTKGDMVQILAANQHNMFLVHRASSQDSPAAEGWLPGRVLGNTKDLLGNQGSSPTQADPTSATSSETTPKKTSSWHEAFRIRRSGHKSDRKEKHFLPKMRSWTGSDSSMDSSKGSHQREKDSKGSKIAAKLLYPHVVYESAPEFSSPLTNLTINEDDDLVLTCQVFGKPTPTITWEGPPTSAPLRRDHRVRMVEKENGIVRLEISSLRSEEKGEYSCIATNSVGSQTCTALVTVRGKPKPPSNLSVHDVRATSVVIKWDAPERTRHSPIIAYTVEYALQGMKTLKWQIAAAYVTDLFFRADDLNPGSSYYFRVSANNDVGISLPSEACEVTTLSSDLETESDFGSAAFWQQGFQSTFNVTAELGRGRFSVVKMCYDKETRREVAAKCISKKLRSVELVENEVAVLGSLSHPSIYSLLGCYQKHQQFVLILDLIPNGRLLEHLISLPIVTEQHIAAYICQILEILTYLHGRCIAHLDIKPENFMVDMSSLFPVVKLIDFGDAAFIGEQPYIHTLLGSPEFSPPELVNRGNASLKSDIW</sequence>
<dbReference type="InterPro" id="IPR003599">
    <property type="entry name" value="Ig_sub"/>
</dbReference>
<dbReference type="InterPro" id="IPR047053">
    <property type="entry name" value="Kalirin_TRIO_SH3_2"/>
</dbReference>
<dbReference type="InterPro" id="IPR002017">
    <property type="entry name" value="Spectrin_repeat"/>
</dbReference>
<dbReference type="PROSITE" id="PS50003">
    <property type="entry name" value="PH_DOMAIN"/>
    <property type="match status" value="2"/>
</dbReference>
<evidence type="ECO:0000313" key="27">
    <source>
        <dbReference type="Proteomes" id="UP000694845"/>
    </source>
</evidence>
<dbReference type="Pfam" id="PF00041">
    <property type="entry name" value="fn3"/>
    <property type="match status" value="1"/>
</dbReference>
<keyword evidence="18" id="KW-0175">Coiled coil</keyword>
<feature type="domain" description="DH" evidence="22">
    <location>
        <begin position="1274"/>
        <end position="1449"/>
    </location>
</feature>
<dbReference type="Pfam" id="PF00069">
    <property type="entry name" value="Pkinase"/>
    <property type="match status" value="1"/>
</dbReference>
<dbReference type="InterPro" id="IPR000219">
    <property type="entry name" value="DH_dom"/>
</dbReference>
<dbReference type="InterPro" id="IPR035899">
    <property type="entry name" value="DBL_dom_sf"/>
</dbReference>
<feature type="region of interest" description="Disordered" evidence="19">
    <location>
        <begin position="1789"/>
        <end position="1991"/>
    </location>
</feature>
<protein>
    <recommendedName>
        <fullName evidence="3">non-specific serine/threonine protein kinase</fullName>
        <ecNumber evidence="3">2.7.11.1</ecNumber>
    </recommendedName>
</protein>
<dbReference type="SUPFAM" id="SSF48726">
    <property type="entry name" value="Immunoglobulin"/>
    <property type="match status" value="1"/>
</dbReference>
<evidence type="ECO:0000256" key="12">
    <source>
        <dbReference type="ARBA" id="ARBA00023157"/>
    </source>
</evidence>
<dbReference type="SMART" id="SM00516">
    <property type="entry name" value="SEC14"/>
    <property type="match status" value="1"/>
</dbReference>
<dbReference type="GO" id="GO:0019898">
    <property type="term" value="C:extrinsic component of membrane"/>
    <property type="evidence" value="ECO:0007669"/>
    <property type="project" value="TreeGrafter"/>
</dbReference>
<feature type="compositionally biased region" description="Low complexity" evidence="19">
    <location>
        <begin position="2529"/>
        <end position="2540"/>
    </location>
</feature>
<keyword evidence="7" id="KW-0597">Phosphoprotein</keyword>
<dbReference type="InterPro" id="IPR000719">
    <property type="entry name" value="Prot_kinase_dom"/>
</dbReference>
<feature type="domain" description="Ig-like" evidence="25">
    <location>
        <begin position="2801"/>
        <end position="2892"/>
    </location>
</feature>
<dbReference type="InterPro" id="IPR036179">
    <property type="entry name" value="Ig-like_dom_sf"/>
</dbReference>
<evidence type="ECO:0000259" key="21">
    <source>
        <dbReference type="PROSITE" id="PS50003"/>
    </source>
</evidence>
<dbReference type="SMART" id="SM00060">
    <property type="entry name" value="FN3"/>
    <property type="match status" value="1"/>
</dbReference>
<dbReference type="PROSITE" id="PS00107">
    <property type="entry name" value="PROTEIN_KINASE_ATP"/>
    <property type="match status" value="1"/>
</dbReference>
<evidence type="ECO:0000256" key="19">
    <source>
        <dbReference type="SAM" id="MobiDB-lite"/>
    </source>
</evidence>
<feature type="domain" description="CRAL-TRIO" evidence="24">
    <location>
        <begin position="49"/>
        <end position="180"/>
    </location>
</feature>
<evidence type="ECO:0000259" key="25">
    <source>
        <dbReference type="PROSITE" id="PS50835"/>
    </source>
</evidence>
<feature type="compositionally biased region" description="Basic and acidic residues" evidence="19">
    <location>
        <begin position="2464"/>
        <end position="2483"/>
    </location>
</feature>
<dbReference type="FunFam" id="2.60.40.10:FF:000032">
    <property type="entry name" value="palladin isoform X1"/>
    <property type="match status" value="1"/>
</dbReference>
<dbReference type="InterPro" id="IPR003961">
    <property type="entry name" value="FN3_dom"/>
</dbReference>
<dbReference type="Pfam" id="PF00621">
    <property type="entry name" value="RhoGEF"/>
    <property type="match status" value="2"/>
</dbReference>
<dbReference type="SMART" id="SM00409">
    <property type="entry name" value="IG"/>
    <property type="match status" value="1"/>
</dbReference>
<dbReference type="InterPro" id="IPR058918">
    <property type="entry name" value="KALRN/TRIO-like_spectrin"/>
</dbReference>
<feature type="region of interest" description="Disordered" evidence="19">
    <location>
        <begin position="1"/>
        <end position="20"/>
    </location>
</feature>
<feature type="compositionally biased region" description="Polar residues" evidence="19">
    <location>
        <begin position="2708"/>
        <end position="2717"/>
    </location>
</feature>
<dbReference type="SUPFAM" id="SSF46966">
    <property type="entry name" value="Spectrin repeat"/>
    <property type="match status" value="6"/>
</dbReference>
<feature type="compositionally biased region" description="Basic and acidic residues" evidence="19">
    <location>
        <begin position="2407"/>
        <end position="2416"/>
    </location>
</feature>
<dbReference type="InterPro" id="IPR001452">
    <property type="entry name" value="SH3_domain"/>
</dbReference>
<organism evidence="27 28">
    <name type="scientific">Acanthaster planci</name>
    <name type="common">Crown-of-thorns starfish</name>
    <dbReference type="NCBI Taxonomy" id="133434"/>
    <lineage>
        <taxon>Eukaryota</taxon>
        <taxon>Metazoa</taxon>
        <taxon>Echinodermata</taxon>
        <taxon>Eleutherozoa</taxon>
        <taxon>Asterozoa</taxon>
        <taxon>Asteroidea</taxon>
        <taxon>Valvatacea</taxon>
        <taxon>Valvatida</taxon>
        <taxon>Acanthasteridae</taxon>
        <taxon>Acanthaster</taxon>
    </lineage>
</organism>
<evidence type="ECO:0000256" key="9">
    <source>
        <dbReference type="ARBA" id="ARBA00022737"/>
    </source>
</evidence>
<dbReference type="Gene3D" id="2.30.29.30">
    <property type="entry name" value="Pleckstrin-homology domain (PH domain)/Phosphotyrosine-binding domain (PTB)"/>
    <property type="match status" value="2"/>
</dbReference>
<feature type="compositionally biased region" description="Low complexity" evidence="19">
    <location>
        <begin position="8"/>
        <end position="20"/>
    </location>
</feature>
<evidence type="ECO:0000256" key="13">
    <source>
        <dbReference type="ARBA" id="ARBA00023319"/>
    </source>
</evidence>
<dbReference type="GO" id="GO:0004674">
    <property type="term" value="F:protein serine/threonine kinase activity"/>
    <property type="evidence" value="ECO:0007669"/>
    <property type="project" value="UniProtKB-KW"/>
</dbReference>
<dbReference type="RefSeq" id="XP_022094000.1">
    <property type="nucleotide sequence ID" value="XM_022238308.1"/>
</dbReference>
<name>A0A8B7YNH4_ACAPL</name>
<dbReference type="Gene3D" id="2.30.30.40">
    <property type="entry name" value="SH3 Domains"/>
    <property type="match status" value="2"/>
</dbReference>
<evidence type="ECO:0000256" key="3">
    <source>
        <dbReference type="ARBA" id="ARBA00012513"/>
    </source>
</evidence>
<comment type="similarity">
    <text evidence="2">Belongs to the protein kinase superfamily. CAMK Ser/Thr protein kinase family.</text>
</comment>
<dbReference type="PROSITE" id="PS50853">
    <property type="entry name" value="FN3"/>
    <property type="match status" value="1"/>
</dbReference>
<dbReference type="PROSITE" id="PS50011">
    <property type="entry name" value="PROTEIN_KINASE_DOM"/>
    <property type="match status" value="1"/>
</dbReference>
<dbReference type="FunFam" id="1.20.900.10:FF:000008">
    <property type="entry name" value="rho guanine nucleotide exchange factor 25"/>
    <property type="match status" value="1"/>
</dbReference>
<dbReference type="Pfam" id="PF23587">
    <property type="entry name" value="SH3_KALRN"/>
    <property type="match status" value="1"/>
</dbReference>
<feature type="binding site" evidence="17">
    <location>
        <position position="3045"/>
    </location>
    <ligand>
        <name>ATP</name>
        <dbReference type="ChEBI" id="CHEBI:30616"/>
    </ligand>
</feature>
<dbReference type="Pfam" id="PF13716">
    <property type="entry name" value="CRAL_TRIO_2"/>
    <property type="match status" value="1"/>
</dbReference>
<dbReference type="CDD" id="cd13240">
    <property type="entry name" value="PH1_Kalirin_Trio_like"/>
    <property type="match status" value="1"/>
</dbReference>
<dbReference type="OrthoDB" id="10256089at2759"/>
<feature type="compositionally biased region" description="Low complexity" evidence="19">
    <location>
        <begin position="2718"/>
        <end position="2731"/>
    </location>
</feature>
<dbReference type="InterPro" id="IPR013098">
    <property type="entry name" value="Ig_I-set"/>
</dbReference>
<dbReference type="PROSITE" id="PS00108">
    <property type="entry name" value="PROTEIN_KINASE_ST"/>
    <property type="match status" value="1"/>
</dbReference>
<evidence type="ECO:0000259" key="22">
    <source>
        <dbReference type="PROSITE" id="PS50010"/>
    </source>
</evidence>
<keyword evidence="10 17" id="KW-0547">Nucleotide-binding</keyword>
<feature type="compositionally biased region" description="Polar residues" evidence="19">
    <location>
        <begin position="2339"/>
        <end position="2352"/>
    </location>
</feature>
<feature type="compositionally biased region" description="Polar residues" evidence="19">
    <location>
        <begin position="2508"/>
        <end position="2528"/>
    </location>
</feature>
<dbReference type="SUPFAM" id="SSF49265">
    <property type="entry name" value="Fibronectin type III"/>
    <property type="match status" value="1"/>
</dbReference>
<dbReference type="InterPro" id="IPR001849">
    <property type="entry name" value="PH_domain"/>
</dbReference>
<dbReference type="Gene3D" id="2.60.40.10">
    <property type="entry name" value="Immunoglobulins"/>
    <property type="match status" value="2"/>
</dbReference>
<feature type="domain" description="SH3" evidence="20">
    <location>
        <begin position="1654"/>
        <end position="1721"/>
    </location>
</feature>
<dbReference type="SMART" id="SM00233">
    <property type="entry name" value="PH"/>
    <property type="match status" value="2"/>
</dbReference>
<keyword evidence="6" id="KW-0723">Serine/threonine-protein kinase</keyword>
<dbReference type="PROSITE" id="PS50010">
    <property type="entry name" value="DH_2"/>
    <property type="match status" value="2"/>
</dbReference>
<evidence type="ECO:0000256" key="4">
    <source>
        <dbReference type="ARBA" id="ARBA00022443"/>
    </source>
</evidence>
<dbReference type="Pfam" id="PF07679">
    <property type="entry name" value="I-set"/>
    <property type="match status" value="1"/>
</dbReference>
<feature type="compositionally biased region" description="Polar residues" evidence="19">
    <location>
        <begin position="1870"/>
        <end position="1880"/>
    </location>
</feature>
<dbReference type="PROSITE" id="PS50835">
    <property type="entry name" value="IG_LIKE"/>
    <property type="match status" value="1"/>
</dbReference>
<dbReference type="SMART" id="SM00220">
    <property type="entry name" value="S_TKc"/>
    <property type="match status" value="1"/>
</dbReference>
<dbReference type="PANTHER" id="PTHR22826:SF106">
    <property type="entry name" value="TRIO, ISOFORM A"/>
    <property type="match status" value="1"/>
</dbReference>
<feature type="region of interest" description="Disordered" evidence="19">
    <location>
        <begin position="1726"/>
        <end position="1749"/>
    </location>
</feature>
<evidence type="ECO:0000256" key="10">
    <source>
        <dbReference type="ARBA" id="ARBA00022741"/>
    </source>
</evidence>
<dbReference type="SUPFAM" id="SSF52087">
    <property type="entry name" value="CRAL/TRIO domain"/>
    <property type="match status" value="1"/>
</dbReference>
<feature type="domain" description="DH" evidence="22">
    <location>
        <begin position="1997"/>
        <end position="2175"/>
    </location>
</feature>
<feature type="domain" description="PH" evidence="21">
    <location>
        <begin position="2193"/>
        <end position="2290"/>
    </location>
</feature>
<feature type="compositionally biased region" description="Low complexity" evidence="19">
    <location>
        <begin position="2323"/>
        <end position="2333"/>
    </location>
</feature>
<dbReference type="InterPro" id="IPR051336">
    <property type="entry name" value="RhoGEF_Guanine_NuclExch_SF"/>
</dbReference>
<dbReference type="FunFam" id="1.20.900.10:FF:000001">
    <property type="entry name" value="Guanine nucleotide exchange factor DBS"/>
    <property type="match status" value="1"/>
</dbReference>
<dbReference type="GO" id="GO:0005737">
    <property type="term" value="C:cytoplasm"/>
    <property type="evidence" value="ECO:0007669"/>
    <property type="project" value="UniProtKB-SubCell"/>
</dbReference>
<dbReference type="InterPro" id="IPR017441">
    <property type="entry name" value="Protein_kinase_ATP_BS"/>
</dbReference>
<evidence type="ECO:0000256" key="2">
    <source>
        <dbReference type="ARBA" id="ARBA00006692"/>
    </source>
</evidence>
<dbReference type="Gene3D" id="1.20.58.60">
    <property type="match status" value="5"/>
</dbReference>
<dbReference type="InterPro" id="IPR036865">
    <property type="entry name" value="CRAL-TRIO_dom_sf"/>
</dbReference>
<dbReference type="CDD" id="cd00160">
    <property type="entry name" value="RhoGEF"/>
    <property type="match status" value="2"/>
</dbReference>
<dbReference type="EC" id="2.7.11.1" evidence="3"/>
<keyword evidence="12" id="KW-1015">Disulfide bond</keyword>
<dbReference type="GO" id="GO:0005085">
    <property type="term" value="F:guanyl-nucleotide exchange factor activity"/>
    <property type="evidence" value="ECO:0007669"/>
    <property type="project" value="UniProtKB-KW"/>
</dbReference>
<keyword evidence="4 16" id="KW-0728">SH3 domain</keyword>
<dbReference type="SMART" id="SM00326">
    <property type="entry name" value="SH3"/>
    <property type="match status" value="2"/>
</dbReference>
<dbReference type="PANTHER" id="PTHR22826">
    <property type="entry name" value="RHO GUANINE EXCHANGE FACTOR-RELATED"/>
    <property type="match status" value="1"/>
</dbReference>
<dbReference type="GeneID" id="110981085"/>
<dbReference type="SUPFAM" id="SSF50729">
    <property type="entry name" value="PH domain-like"/>
    <property type="match status" value="2"/>
</dbReference>
<keyword evidence="9" id="KW-0677">Repeat</keyword>
<dbReference type="InterPro" id="IPR001251">
    <property type="entry name" value="CRAL-TRIO_dom"/>
</dbReference>
<keyword evidence="6" id="KW-0808">Transferase</keyword>
<dbReference type="CDD" id="cd00176">
    <property type="entry name" value="SPEC"/>
    <property type="match status" value="5"/>
</dbReference>
<dbReference type="Pfam" id="PF22697">
    <property type="entry name" value="SOS1_NGEF_PH"/>
    <property type="match status" value="2"/>
</dbReference>
<dbReference type="FunFam" id="1.20.58.60:FF:000023">
    <property type="entry name" value="Kalirin RhoGEF kinase b"/>
    <property type="match status" value="1"/>
</dbReference>
<evidence type="ECO:0000256" key="15">
    <source>
        <dbReference type="ARBA" id="ARBA00048679"/>
    </source>
</evidence>
<keyword evidence="6" id="KW-0418">Kinase</keyword>
<dbReference type="SMART" id="SM00150">
    <property type="entry name" value="SPEC"/>
    <property type="match status" value="7"/>
</dbReference>
<evidence type="ECO:0000256" key="8">
    <source>
        <dbReference type="ARBA" id="ARBA00022658"/>
    </source>
</evidence>
<dbReference type="GO" id="GO:0005524">
    <property type="term" value="F:ATP binding"/>
    <property type="evidence" value="ECO:0007669"/>
    <property type="project" value="UniProtKB-UniRule"/>
</dbReference>
<evidence type="ECO:0000259" key="26">
    <source>
        <dbReference type="PROSITE" id="PS50853"/>
    </source>
</evidence>
<evidence type="ECO:0000256" key="6">
    <source>
        <dbReference type="ARBA" id="ARBA00022527"/>
    </source>
</evidence>
<dbReference type="InterPro" id="IPR055251">
    <property type="entry name" value="SOS1_NGEF_PH"/>
</dbReference>
<dbReference type="PROSITE" id="PS50002">
    <property type="entry name" value="SH3"/>
    <property type="match status" value="1"/>
</dbReference>
<dbReference type="Pfam" id="PF00435">
    <property type="entry name" value="Spectrin"/>
    <property type="match status" value="4"/>
</dbReference>
<evidence type="ECO:0000259" key="23">
    <source>
        <dbReference type="PROSITE" id="PS50011"/>
    </source>
</evidence>
<dbReference type="SMART" id="SM00325">
    <property type="entry name" value="RhoGEF"/>
    <property type="match status" value="2"/>
</dbReference>
<dbReference type="SUPFAM" id="SSF56112">
    <property type="entry name" value="Protein kinase-like (PK-like)"/>
    <property type="match status" value="1"/>
</dbReference>
<evidence type="ECO:0000256" key="16">
    <source>
        <dbReference type="PROSITE-ProRule" id="PRU00192"/>
    </source>
</evidence>
<evidence type="ECO:0000256" key="5">
    <source>
        <dbReference type="ARBA" id="ARBA00022490"/>
    </source>
</evidence>
<evidence type="ECO:0000313" key="28">
    <source>
        <dbReference type="RefSeq" id="XP_022094000.1"/>
    </source>
</evidence>
<dbReference type="Pfam" id="PF23323">
    <property type="entry name" value="Spectrin_6"/>
    <property type="match status" value="1"/>
</dbReference>
<dbReference type="InterPro" id="IPR018159">
    <property type="entry name" value="Spectrin/alpha-actinin"/>
</dbReference>
<dbReference type="InterPro" id="IPR047054">
    <property type="entry name" value="Kalirin_TRIO_PH_1"/>
</dbReference>
<feature type="coiled-coil region" evidence="18">
    <location>
        <begin position="685"/>
        <end position="712"/>
    </location>
</feature>
<feature type="compositionally biased region" description="Low complexity" evidence="19">
    <location>
        <begin position="2760"/>
        <end position="2773"/>
    </location>
</feature>
<comment type="catalytic activity">
    <reaction evidence="14">
        <text>L-threonyl-[protein] + ATP = O-phospho-L-threonyl-[protein] + ADP + H(+)</text>
        <dbReference type="Rhea" id="RHEA:46608"/>
        <dbReference type="Rhea" id="RHEA-COMP:11060"/>
        <dbReference type="Rhea" id="RHEA-COMP:11605"/>
        <dbReference type="ChEBI" id="CHEBI:15378"/>
        <dbReference type="ChEBI" id="CHEBI:30013"/>
        <dbReference type="ChEBI" id="CHEBI:30616"/>
        <dbReference type="ChEBI" id="CHEBI:61977"/>
        <dbReference type="ChEBI" id="CHEBI:456216"/>
        <dbReference type="EC" id="2.7.11.1"/>
    </reaction>
</comment>
<dbReference type="KEGG" id="aplc:110981085"/>
<dbReference type="OMA" id="CMTTIAQ"/>
<dbReference type="Gene3D" id="1.10.510.10">
    <property type="entry name" value="Transferase(Phosphotransferase) domain 1"/>
    <property type="match status" value="1"/>
</dbReference>
<keyword evidence="8" id="KW-0344">Guanine-nucleotide releasing factor</keyword>
<comment type="catalytic activity">
    <reaction evidence="15">
        <text>L-seryl-[protein] + ATP = O-phospho-L-seryl-[protein] + ADP + H(+)</text>
        <dbReference type="Rhea" id="RHEA:17989"/>
        <dbReference type="Rhea" id="RHEA-COMP:9863"/>
        <dbReference type="Rhea" id="RHEA-COMP:11604"/>
        <dbReference type="ChEBI" id="CHEBI:15378"/>
        <dbReference type="ChEBI" id="CHEBI:29999"/>
        <dbReference type="ChEBI" id="CHEBI:30616"/>
        <dbReference type="ChEBI" id="CHEBI:83421"/>
        <dbReference type="ChEBI" id="CHEBI:456216"/>
        <dbReference type="EC" id="2.7.11.1"/>
    </reaction>
</comment>
<gene>
    <name evidence="28" type="primary">LOC110981085</name>
</gene>
<dbReference type="InterPro" id="IPR003598">
    <property type="entry name" value="Ig_sub2"/>
</dbReference>
<keyword evidence="27" id="KW-1185">Reference proteome</keyword>
<dbReference type="Proteomes" id="UP000694845">
    <property type="component" value="Unplaced"/>
</dbReference>
<dbReference type="Gene3D" id="3.40.525.10">
    <property type="entry name" value="CRAL-TRIO lipid binding domain"/>
    <property type="match status" value="1"/>
</dbReference>
<dbReference type="CDD" id="cd00170">
    <property type="entry name" value="SEC14"/>
    <property type="match status" value="1"/>
</dbReference>
<keyword evidence="13" id="KW-0393">Immunoglobulin domain</keyword>
<dbReference type="Gene3D" id="1.20.900.10">
    <property type="entry name" value="Dbl homology (DH) domain"/>
    <property type="match status" value="2"/>
</dbReference>
<dbReference type="InterPro" id="IPR008271">
    <property type="entry name" value="Ser/Thr_kinase_AS"/>
</dbReference>
<dbReference type="CDD" id="cd00063">
    <property type="entry name" value="FN3"/>
    <property type="match status" value="1"/>
</dbReference>
<feature type="region of interest" description="Disordered" evidence="19">
    <location>
        <begin position="2687"/>
        <end position="2784"/>
    </location>
</feature>
<feature type="compositionally biased region" description="Polar residues" evidence="19">
    <location>
        <begin position="1726"/>
        <end position="1741"/>
    </location>
</feature>
<dbReference type="PROSITE" id="PS50191">
    <property type="entry name" value="CRAL_TRIO"/>
    <property type="match status" value="1"/>
</dbReference>
<feature type="domain" description="Fibronectin type-III" evidence="26">
    <location>
        <begin position="2899"/>
        <end position="2994"/>
    </location>
</feature>
<feature type="domain" description="PH" evidence="21">
    <location>
        <begin position="1461"/>
        <end position="1573"/>
    </location>
</feature>
<evidence type="ECO:0000256" key="18">
    <source>
        <dbReference type="SAM" id="Coils"/>
    </source>
</evidence>
<keyword evidence="5" id="KW-0963">Cytoplasm</keyword>
<evidence type="ECO:0000259" key="20">
    <source>
        <dbReference type="PROSITE" id="PS50002"/>
    </source>
</evidence>
<dbReference type="InterPro" id="IPR011993">
    <property type="entry name" value="PH-like_dom_sf"/>
</dbReference>
<dbReference type="InterPro" id="IPR007110">
    <property type="entry name" value="Ig-like_dom"/>
</dbReference>
<evidence type="ECO:0000259" key="24">
    <source>
        <dbReference type="PROSITE" id="PS50191"/>
    </source>
</evidence>
<proteinExistence type="inferred from homology"/>
<feature type="region of interest" description="Disordered" evidence="19">
    <location>
        <begin position="2308"/>
        <end position="2605"/>
    </location>
</feature>
<accession>A0A8B7YNH4</accession>
<feature type="domain" description="Protein kinase" evidence="23">
    <location>
        <begin position="3016"/>
        <end position="3196"/>
    </location>
</feature>
<evidence type="ECO:0000256" key="17">
    <source>
        <dbReference type="PROSITE-ProRule" id="PRU10141"/>
    </source>
</evidence>
<dbReference type="InterPro" id="IPR036116">
    <property type="entry name" value="FN3_sf"/>
</dbReference>
<evidence type="ECO:0000256" key="14">
    <source>
        <dbReference type="ARBA" id="ARBA00047899"/>
    </source>
</evidence>
<evidence type="ECO:0000256" key="7">
    <source>
        <dbReference type="ARBA" id="ARBA00022553"/>
    </source>
</evidence>
<feature type="compositionally biased region" description="Basic and acidic residues" evidence="19">
    <location>
        <begin position="2745"/>
        <end position="2754"/>
    </location>
</feature>
<evidence type="ECO:0000256" key="1">
    <source>
        <dbReference type="ARBA" id="ARBA00004496"/>
    </source>
</evidence>
<feature type="compositionally biased region" description="Acidic residues" evidence="19">
    <location>
        <begin position="1973"/>
        <end position="1986"/>
    </location>
</feature>
<evidence type="ECO:0000256" key="11">
    <source>
        <dbReference type="ARBA" id="ARBA00022840"/>
    </source>
</evidence>
<dbReference type="InterPro" id="IPR036028">
    <property type="entry name" value="SH3-like_dom_sf"/>
</dbReference>
<keyword evidence="11 17" id="KW-0067">ATP-binding</keyword>
<dbReference type="InterPro" id="IPR011009">
    <property type="entry name" value="Kinase-like_dom_sf"/>
</dbReference>
<dbReference type="SMART" id="SM00408">
    <property type="entry name" value="IGc2"/>
    <property type="match status" value="1"/>
</dbReference>
<dbReference type="SUPFAM" id="SSF50044">
    <property type="entry name" value="SH3-domain"/>
    <property type="match status" value="2"/>
</dbReference>
<comment type="subcellular location">
    <subcellularLocation>
        <location evidence="1">Cytoplasm</location>
    </subcellularLocation>
</comment>